<protein>
    <submittedName>
        <fullName evidence="2">Nuclear transport factor 2 family protein</fullName>
    </submittedName>
</protein>
<gene>
    <name evidence="2" type="ORF">ACFP1K_25150</name>
</gene>
<keyword evidence="3" id="KW-1185">Reference proteome</keyword>
<proteinExistence type="predicted"/>
<dbReference type="SUPFAM" id="SSF54427">
    <property type="entry name" value="NTF2-like"/>
    <property type="match status" value="1"/>
</dbReference>
<dbReference type="InterPro" id="IPR037401">
    <property type="entry name" value="SnoaL-like"/>
</dbReference>
<evidence type="ECO:0000259" key="1">
    <source>
        <dbReference type="Pfam" id="PF12680"/>
    </source>
</evidence>
<evidence type="ECO:0000313" key="2">
    <source>
        <dbReference type="EMBL" id="MFC6084469.1"/>
    </source>
</evidence>
<dbReference type="Pfam" id="PF12680">
    <property type="entry name" value="SnoaL_2"/>
    <property type="match status" value="1"/>
</dbReference>
<dbReference type="RefSeq" id="WP_380757562.1">
    <property type="nucleotide sequence ID" value="NZ_JBHSRF010000043.1"/>
</dbReference>
<sequence length="151" mass="16572">MPTPRELFESFQVFGADEDLLAEDLVVETPFAPPGRPRRWEGRDAWLAFARPARATFPFELRRRGVVVHETPDPEVIVVEYELGGALPGTDHEAWAPFIGVLRARDGKVVHWREYQNAIAIAAATGGLPDLLASLGAGNAIDTGRRTELTG</sequence>
<accession>A0ABW1NM69</accession>
<dbReference type="InterPro" id="IPR032710">
    <property type="entry name" value="NTF2-like_dom_sf"/>
</dbReference>
<evidence type="ECO:0000313" key="3">
    <source>
        <dbReference type="Proteomes" id="UP001596137"/>
    </source>
</evidence>
<organism evidence="2 3">
    <name type="scientific">Sphaerisporangium aureirubrum</name>
    <dbReference type="NCBI Taxonomy" id="1544736"/>
    <lineage>
        <taxon>Bacteria</taxon>
        <taxon>Bacillati</taxon>
        <taxon>Actinomycetota</taxon>
        <taxon>Actinomycetes</taxon>
        <taxon>Streptosporangiales</taxon>
        <taxon>Streptosporangiaceae</taxon>
        <taxon>Sphaerisporangium</taxon>
    </lineage>
</organism>
<dbReference type="Gene3D" id="3.10.450.50">
    <property type="match status" value="1"/>
</dbReference>
<comment type="caution">
    <text evidence="2">The sequence shown here is derived from an EMBL/GenBank/DDBJ whole genome shotgun (WGS) entry which is preliminary data.</text>
</comment>
<reference evidence="3" key="1">
    <citation type="journal article" date="2019" name="Int. J. Syst. Evol. Microbiol.">
        <title>The Global Catalogue of Microorganisms (GCM) 10K type strain sequencing project: providing services to taxonomists for standard genome sequencing and annotation.</title>
        <authorList>
            <consortium name="The Broad Institute Genomics Platform"/>
            <consortium name="The Broad Institute Genome Sequencing Center for Infectious Disease"/>
            <person name="Wu L."/>
            <person name="Ma J."/>
        </authorList>
    </citation>
    <scope>NUCLEOTIDE SEQUENCE [LARGE SCALE GENOMIC DNA]</scope>
    <source>
        <strain evidence="3">JCM 30346</strain>
    </source>
</reference>
<feature type="domain" description="SnoaL-like" evidence="1">
    <location>
        <begin position="19"/>
        <end position="112"/>
    </location>
</feature>
<name>A0ABW1NM69_9ACTN</name>
<dbReference type="EMBL" id="JBHSRF010000043">
    <property type="protein sequence ID" value="MFC6084469.1"/>
    <property type="molecule type" value="Genomic_DNA"/>
</dbReference>
<dbReference type="Proteomes" id="UP001596137">
    <property type="component" value="Unassembled WGS sequence"/>
</dbReference>